<evidence type="ECO:0000313" key="10">
    <source>
        <dbReference type="Proteomes" id="UP001621418"/>
    </source>
</evidence>
<keyword evidence="9" id="KW-0548">Nucleotidyltransferase</keyword>
<dbReference type="PANTHER" id="PTHR30173:SF36">
    <property type="entry name" value="ECF RNA POLYMERASE SIGMA FACTOR SIGJ"/>
    <property type="match status" value="1"/>
</dbReference>
<dbReference type="RefSeq" id="WP_357367841.1">
    <property type="nucleotide sequence ID" value="NZ_CP109527.1"/>
</dbReference>
<keyword evidence="10" id="KW-1185">Reference proteome</keyword>
<dbReference type="Gene3D" id="1.10.1740.10">
    <property type="match status" value="1"/>
</dbReference>
<dbReference type="InterPro" id="IPR013249">
    <property type="entry name" value="RNA_pol_sigma70_r4_t2"/>
</dbReference>
<dbReference type="EC" id="2.7.7.6" evidence="9"/>
<dbReference type="EMBL" id="CP109527">
    <property type="protein sequence ID" value="WTY38439.1"/>
    <property type="molecule type" value="Genomic_DNA"/>
</dbReference>
<dbReference type="InterPro" id="IPR032710">
    <property type="entry name" value="NTF2-like_dom_sf"/>
</dbReference>
<dbReference type="InterPro" id="IPR014305">
    <property type="entry name" value="RNA_pol_sigma-G_actinobac"/>
</dbReference>
<feature type="domain" description="RNA polymerase sigma factor 70 region 4 type 2" evidence="8">
    <location>
        <begin position="126"/>
        <end position="178"/>
    </location>
</feature>
<evidence type="ECO:0000256" key="3">
    <source>
        <dbReference type="ARBA" id="ARBA00023015"/>
    </source>
</evidence>
<organism evidence="9 10">
    <name type="scientific">Nocardia salmonicida</name>
    <dbReference type="NCBI Taxonomy" id="53431"/>
    <lineage>
        <taxon>Bacteria</taxon>
        <taxon>Bacillati</taxon>
        <taxon>Actinomycetota</taxon>
        <taxon>Actinomycetes</taxon>
        <taxon>Mycobacteriales</taxon>
        <taxon>Nocardiaceae</taxon>
        <taxon>Nocardia</taxon>
    </lineage>
</organism>
<dbReference type="Proteomes" id="UP001621418">
    <property type="component" value="Chromosome"/>
</dbReference>
<dbReference type="InterPro" id="IPR007627">
    <property type="entry name" value="RNA_pol_sigma70_r2"/>
</dbReference>
<evidence type="ECO:0000256" key="5">
    <source>
        <dbReference type="ARBA" id="ARBA00023125"/>
    </source>
</evidence>
<keyword evidence="4" id="KW-0731">Sigma factor</keyword>
<dbReference type="PANTHER" id="PTHR30173">
    <property type="entry name" value="SIGMA 19 FACTOR"/>
    <property type="match status" value="1"/>
</dbReference>
<dbReference type="SUPFAM" id="SSF88659">
    <property type="entry name" value="Sigma3 and sigma4 domains of RNA polymerase sigma factors"/>
    <property type="match status" value="1"/>
</dbReference>
<dbReference type="InterPro" id="IPR013324">
    <property type="entry name" value="RNA_pol_sigma_r3/r4-like"/>
</dbReference>
<dbReference type="InterPro" id="IPR013325">
    <property type="entry name" value="RNA_pol_sigma_r2"/>
</dbReference>
<dbReference type="SUPFAM" id="SSF88946">
    <property type="entry name" value="Sigma2 domain of RNA polymerase sigma factors"/>
    <property type="match status" value="1"/>
</dbReference>
<evidence type="ECO:0000256" key="6">
    <source>
        <dbReference type="ARBA" id="ARBA00023163"/>
    </source>
</evidence>
<dbReference type="Gene3D" id="3.10.450.50">
    <property type="match status" value="1"/>
</dbReference>
<dbReference type="InterPro" id="IPR052704">
    <property type="entry name" value="ECF_Sigma-70_Domain"/>
</dbReference>
<dbReference type="SUPFAM" id="SSF54427">
    <property type="entry name" value="NTF2-like"/>
    <property type="match status" value="1"/>
</dbReference>
<dbReference type="Pfam" id="PF04542">
    <property type="entry name" value="Sigma70_r2"/>
    <property type="match status" value="1"/>
</dbReference>
<keyword evidence="3" id="KW-0805">Transcription regulation</keyword>
<keyword evidence="6" id="KW-0804">Transcription</keyword>
<feature type="domain" description="RNA polymerase sigma-70 region 2" evidence="7">
    <location>
        <begin position="16"/>
        <end position="78"/>
    </location>
</feature>
<dbReference type="NCBIfam" id="NF006089">
    <property type="entry name" value="PRK08241.1"/>
    <property type="match status" value="1"/>
</dbReference>
<dbReference type="InterPro" id="IPR014284">
    <property type="entry name" value="RNA_pol_sigma-70_dom"/>
</dbReference>
<dbReference type="Pfam" id="PF08281">
    <property type="entry name" value="Sigma70_r4_2"/>
    <property type="match status" value="1"/>
</dbReference>
<gene>
    <name evidence="9" type="ORF">OG308_11675</name>
</gene>
<evidence type="ECO:0000256" key="1">
    <source>
        <dbReference type="ARBA" id="ARBA00010641"/>
    </source>
</evidence>
<dbReference type="NCBIfam" id="TIGR02937">
    <property type="entry name" value="sigma70-ECF"/>
    <property type="match status" value="1"/>
</dbReference>
<dbReference type="NCBIfam" id="TIGR02960">
    <property type="entry name" value="SigX5"/>
    <property type="match status" value="1"/>
</dbReference>
<dbReference type="CDD" id="cd06171">
    <property type="entry name" value="Sigma70_r4"/>
    <property type="match status" value="1"/>
</dbReference>
<accession>A0ABZ1NEJ6</accession>
<sequence length="314" mass="34051">MTSGAGTTDLAALRVPLTGYCYRMLGSSADAEDATQETLLRAYTRLDTFDPTRARLSTWVHAIATNICLDMLRAAQRRMLHWEGPAAAFDPDAVLPDQHWISPAPDSHTLGADPADIVTRRDTVRLAFLAALQHLPPTQRAALVLREVLAFTAAETADILDTTPAAINSALQRARATLRTTRDTPTALDPDAPHDRDLLQRYIAAFEAHDITALTAVLHEDARVSMPPFGWRLDGGASIAAVMSTSDDCRGDRLLPVTFNGAAGAAQYRLDEDGVARPFALVAFETFDGRIARLITFFGSGPRFPEFGLPTVLT</sequence>
<comment type="similarity">
    <text evidence="1">Belongs to the sigma-70 factor family. ECF subfamily.</text>
</comment>
<comment type="subunit">
    <text evidence="2">Interacts transiently with the RNA polymerase catalytic core formed by RpoA, RpoB, RpoC and RpoZ (2 alpha, 1 beta, 1 beta' and 1 omega subunit) to form the RNA polymerase holoenzyme that can initiate transcription.</text>
</comment>
<evidence type="ECO:0000256" key="4">
    <source>
        <dbReference type="ARBA" id="ARBA00023082"/>
    </source>
</evidence>
<evidence type="ECO:0000259" key="7">
    <source>
        <dbReference type="Pfam" id="PF04542"/>
    </source>
</evidence>
<keyword evidence="5" id="KW-0238">DNA-binding</keyword>
<dbReference type="GO" id="GO:0003899">
    <property type="term" value="F:DNA-directed RNA polymerase activity"/>
    <property type="evidence" value="ECO:0007669"/>
    <property type="project" value="UniProtKB-EC"/>
</dbReference>
<reference evidence="9 10" key="1">
    <citation type="submission" date="2022-10" db="EMBL/GenBank/DDBJ databases">
        <title>The complete genomes of actinobacterial strains from the NBC collection.</title>
        <authorList>
            <person name="Joergensen T.S."/>
            <person name="Alvarez Arevalo M."/>
            <person name="Sterndorff E.B."/>
            <person name="Faurdal D."/>
            <person name="Vuksanovic O."/>
            <person name="Mourched A.-S."/>
            <person name="Charusanti P."/>
            <person name="Shaw S."/>
            <person name="Blin K."/>
            <person name="Weber T."/>
        </authorList>
    </citation>
    <scope>NUCLEOTIDE SEQUENCE [LARGE SCALE GENOMIC DNA]</scope>
    <source>
        <strain evidence="9 10">NBC_01413</strain>
    </source>
</reference>
<evidence type="ECO:0000256" key="2">
    <source>
        <dbReference type="ARBA" id="ARBA00011344"/>
    </source>
</evidence>
<proteinExistence type="inferred from homology"/>
<evidence type="ECO:0000313" key="9">
    <source>
        <dbReference type="EMBL" id="WTY38439.1"/>
    </source>
</evidence>
<evidence type="ECO:0000259" key="8">
    <source>
        <dbReference type="Pfam" id="PF08281"/>
    </source>
</evidence>
<keyword evidence="9" id="KW-0808">Transferase</keyword>
<name>A0ABZ1NEJ6_9NOCA</name>
<dbReference type="Gene3D" id="1.10.10.10">
    <property type="entry name" value="Winged helix-like DNA-binding domain superfamily/Winged helix DNA-binding domain"/>
    <property type="match status" value="1"/>
</dbReference>
<dbReference type="InterPro" id="IPR036388">
    <property type="entry name" value="WH-like_DNA-bd_sf"/>
</dbReference>
<protein>
    <submittedName>
        <fullName evidence="9">RNA polymerase subunit sigma-70</fullName>
        <ecNumber evidence="9">2.7.7.6</ecNumber>
    </submittedName>
</protein>